<keyword evidence="2" id="KW-0597">Phosphoprotein</keyword>
<keyword evidence="10" id="KW-0968">Cytoplasmic vesicle</keyword>
<dbReference type="PANTHER" id="PTHR46106">
    <property type="entry name" value="IA-2 PROTEIN TYROSINE PHOSPHATASE, ISOFORM C"/>
    <property type="match status" value="1"/>
</dbReference>
<dbReference type="PROSITE" id="PS50055">
    <property type="entry name" value="TYR_PHOSPHATASE_PTP"/>
    <property type="match status" value="1"/>
</dbReference>
<dbReference type="PROSITE" id="PS50056">
    <property type="entry name" value="TYR_PHOSPHATASE_2"/>
    <property type="match status" value="1"/>
</dbReference>
<dbReference type="EMBL" id="JAINUF010000002">
    <property type="protein sequence ID" value="KAJ8376788.1"/>
    <property type="molecule type" value="Genomic_DNA"/>
</dbReference>
<evidence type="ECO:0000256" key="9">
    <source>
        <dbReference type="ARBA" id="ARBA00023180"/>
    </source>
</evidence>
<evidence type="ECO:0000256" key="6">
    <source>
        <dbReference type="ARBA" id="ARBA00023018"/>
    </source>
</evidence>
<evidence type="ECO:0000256" key="4">
    <source>
        <dbReference type="ARBA" id="ARBA00022729"/>
    </source>
</evidence>
<dbReference type="OrthoDB" id="9880441at2759"/>
<evidence type="ECO:0000313" key="16">
    <source>
        <dbReference type="EMBL" id="KAJ8376788.1"/>
    </source>
</evidence>
<dbReference type="PANTHER" id="PTHR46106:SF5">
    <property type="entry name" value="RECEPTOR-TYPE TYROSINE-PROTEIN PHOSPHATASE N2"/>
    <property type="match status" value="1"/>
</dbReference>
<feature type="region of interest" description="Disordered" evidence="12">
    <location>
        <begin position="731"/>
        <end position="773"/>
    </location>
</feature>
<evidence type="ECO:0000259" key="15">
    <source>
        <dbReference type="PROSITE" id="PS50056"/>
    </source>
</evidence>
<feature type="domain" description="Tyrosine specific protein phosphatases" evidence="15">
    <location>
        <begin position="993"/>
        <end position="1065"/>
    </location>
</feature>
<feature type="region of interest" description="Disordered" evidence="12">
    <location>
        <begin position="434"/>
        <end position="545"/>
    </location>
</feature>
<dbReference type="Proteomes" id="UP001152622">
    <property type="component" value="Chromosome 2"/>
</dbReference>
<evidence type="ECO:0000259" key="14">
    <source>
        <dbReference type="PROSITE" id="PS50055"/>
    </source>
</evidence>
<evidence type="ECO:0000256" key="12">
    <source>
        <dbReference type="SAM" id="MobiDB-lite"/>
    </source>
</evidence>
<keyword evidence="6" id="KW-0770">Synapse</keyword>
<dbReference type="PROSITE" id="PS00383">
    <property type="entry name" value="TYR_PHOSPHATASE_1"/>
    <property type="match status" value="1"/>
</dbReference>
<dbReference type="GO" id="GO:0004725">
    <property type="term" value="F:protein tyrosine phosphatase activity"/>
    <property type="evidence" value="ECO:0007669"/>
    <property type="project" value="InterPro"/>
</dbReference>
<dbReference type="InterPro" id="IPR021613">
    <property type="entry name" value="Receptor_IA-2_dom"/>
</dbReference>
<accession>A0A9Q1JBJ5</accession>
<dbReference type="GO" id="GO:0030658">
    <property type="term" value="C:transport vesicle membrane"/>
    <property type="evidence" value="ECO:0007669"/>
    <property type="project" value="UniProtKB-SubCell"/>
</dbReference>
<evidence type="ECO:0000313" key="17">
    <source>
        <dbReference type="Proteomes" id="UP001152622"/>
    </source>
</evidence>
<dbReference type="SMART" id="SM01305">
    <property type="entry name" value="RESP18"/>
    <property type="match status" value="1"/>
</dbReference>
<keyword evidence="3 13" id="KW-0812">Transmembrane</keyword>
<evidence type="ECO:0000256" key="13">
    <source>
        <dbReference type="SAM" id="Phobius"/>
    </source>
</evidence>
<dbReference type="SUPFAM" id="SSF52799">
    <property type="entry name" value="(Phosphotyrosine protein) phosphatases II"/>
    <property type="match status" value="1"/>
</dbReference>
<organism evidence="16 17">
    <name type="scientific">Synaphobranchus kaupii</name>
    <name type="common">Kaup's arrowtooth eel</name>
    <dbReference type="NCBI Taxonomy" id="118154"/>
    <lineage>
        <taxon>Eukaryota</taxon>
        <taxon>Metazoa</taxon>
        <taxon>Chordata</taxon>
        <taxon>Craniata</taxon>
        <taxon>Vertebrata</taxon>
        <taxon>Euteleostomi</taxon>
        <taxon>Actinopterygii</taxon>
        <taxon>Neopterygii</taxon>
        <taxon>Teleostei</taxon>
        <taxon>Anguilliformes</taxon>
        <taxon>Synaphobranchidae</taxon>
        <taxon>Synaphobranchus</taxon>
    </lineage>
</organism>
<comment type="subcellular location">
    <subcellularLocation>
        <location evidence="1">Cytoplasmic vesicle</location>
        <location evidence="1">Secretory vesicle membrane</location>
        <topology evidence="1">Single-pass type I membrane protein</topology>
    </subcellularLocation>
    <subcellularLocation>
        <location evidence="11">Synapse</location>
    </subcellularLocation>
</comment>
<keyword evidence="8" id="KW-0675">Receptor</keyword>
<dbReference type="InterPro" id="IPR003595">
    <property type="entry name" value="Tyr_Pase_cat"/>
</dbReference>
<dbReference type="Pfam" id="PF11548">
    <property type="entry name" value="Receptor_IA-2"/>
    <property type="match status" value="1"/>
</dbReference>
<keyword evidence="4" id="KW-0732">Signal</keyword>
<evidence type="ECO:0000256" key="11">
    <source>
        <dbReference type="ARBA" id="ARBA00034103"/>
    </source>
</evidence>
<dbReference type="InterPro" id="IPR038112">
    <property type="entry name" value="Receptor_IA-2_ectodomain_sf"/>
</dbReference>
<evidence type="ECO:0000256" key="10">
    <source>
        <dbReference type="ARBA" id="ARBA00023329"/>
    </source>
</evidence>
<dbReference type="GO" id="GO:0051046">
    <property type="term" value="P:regulation of secretion"/>
    <property type="evidence" value="ECO:0007669"/>
    <property type="project" value="TreeGrafter"/>
</dbReference>
<protein>
    <recommendedName>
        <fullName evidence="18">Protein tyrosine phosphatase receptor type N2</fullName>
    </recommendedName>
</protein>
<evidence type="ECO:0000256" key="1">
    <source>
        <dbReference type="ARBA" id="ARBA00004212"/>
    </source>
</evidence>
<keyword evidence="17" id="KW-1185">Reference proteome</keyword>
<feature type="domain" description="Tyrosine-protein phosphatase" evidence="14">
    <location>
        <begin position="798"/>
        <end position="1074"/>
    </location>
</feature>
<feature type="compositionally biased region" description="Low complexity" evidence="12">
    <location>
        <begin position="492"/>
        <end position="501"/>
    </location>
</feature>
<evidence type="ECO:0000256" key="2">
    <source>
        <dbReference type="ARBA" id="ARBA00022553"/>
    </source>
</evidence>
<evidence type="ECO:0000256" key="8">
    <source>
        <dbReference type="ARBA" id="ARBA00023170"/>
    </source>
</evidence>
<reference evidence="16" key="1">
    <citation type="journal article" date="2023" name="Science">
        <title>Genome structures resolve the early diversification of teleost fishes.</title>
        <authorList>
            <person name="Parey E."/>
            <person name="Louis A."/>
            <person name="Montfort J."/>
            <person name="Bouchez O."/>
            <person name="Roques C."/>
            <person name="Iampietro C."/>
            <person name="Lluch J."/>
            <person name="Castinel A."/>
            <person name="Donnadieu C."/>
            <person name="Desvignes T."/>
            <person name="Floi Bucao C."/>
            <person name="Jouanno E."/>
            <person name="Wen M."/>
            <person name="Mejri S."/>
            <person name="Dirks R."/>
            <person name="Jansen H."/>
            <person name="Henkel C."/>
            <person name="Chen W.J."/>
            <person name="Zahm M."/>
            <person name="Cabau C."/>
            <person name="Klopp C."/>
            <person name="Thompson A.W."/>
            <person name="Robinson-Rechavi M."/>
            <person name="Braasch I."/>
            <person name="Lecointre G."/>
            <person name="Bobe J."/>
            <person name="Postlethwait J.H."/>
            <person name="Berthelot C."/>
            <person name="Roest Crollius H."/>
            <person name="Guiguen Y."/>
        </authorList>
    </citation>
    <scope>NUCLEOTIDE SEQUENCE</scope>
    <source>
        <strain evidence="16">WJC10195</strain>
    </source>
</reference>
<evidence type="ECO:0008006" key="18">
    <source>
        <dbReference type="Google" id="ProtNLM"/>
    </source>
</evidence>
<comment type="caution">
    <text evidence="16">The sequence shown here is derived from an EMBL/GenBank/DDBJ whole genome shotgun (WGS) entry which is preliminary data.</text>
</comment>
<dbReference type="SMART" id="SM00194">
    <property type="entry name" value="PTPc"/>
    <property type="match status" value="1"/>
</dbReference>
<dbReference type="FunFam" id="3.90.190.10:FF:000017">
    <property type="entry name" value="receptor-type tyrosine-protein phosphatase-like N isoform X2"/>
    <property type="match status" value="1"/>
</dbReference>
<dbReference type="SMART" id="SM00404">
    <property type="entry name" value="PTPc_motif"/>
    <property type="match status" value="1"/>
</dbReference>
<evidence type="ECO:0000256" key="7">
    <source>
        <dbReference type="ARBA" id="ARBA00023136"/>
    </source>
</evidence>
<dbReference type="GO" id="GO:0045202">
    <property type="term" value="C:synapse"/>
    <property type="evidence" value="ECO:0007669"/>
    <property type="project" value="UniProtKB-SubCell"/>
</dbReference>
<feature type="compositionally biased region" description="Basic and acidic residues" evidence="12">
    <location>
        <begin position="506"/>
        <end position="518"/>
    </location>
</feature>
<dbReference type="AlphaFoldDB" id="A0A9Q1JBJ5"/>
<evidence type="ECO:0000256" key="5">
    <source>
        <dbReference type="ARBA" id="ARBA00022989"/>
    </source>
</evidence>
<dbReference type="PRINTS" id="PR00700">
    <property type="entry name" value="PRTYPHPHTASE"/>
</dbReference>
<feature type="region of interest" description="Disordered" evidence="12">
    <location>
        <begin position="166"/>
        <end position="189"/>
    </location>
</feature>
<sequence length="1084" mass="119246">QGLLFPLPVLIPGATRGLTDCRRDSILPSPSSPLFSLRHLPSATLGERKGQRNGVLTNMCDGSIKMMDSHLSILIVLLAFHTHLIATADRKFGCLLENGLCSPYEICVNDGVFGRCQRVPVTDVRPYEVSPSALLRLRTLLQKLSLRGLSWHDDATQQAISKELSKLRRVPNYGRPEPGPADPTSGARKLKPMEAGLSRSLKKYLQDLSFRPRPPAPASPRLKGDTPFSKTLYQDMPPAPKAFAPLPAKGPPLPAAPSVLSSAPPGKARVLKLLAALEQYVRRKPPARLPAAGRPASKPQGPLVYSSRWSPLLRTQPESTGPKGDLDAIAGRAPFRMVPEAAKPQRPKTDRLFLKAGPSQTMTKDPLSTVDETFIQNVVKQLGRHSVNVDALSTEELDQLGDVIAGALQVVDEGGAREDQRDVRMEPLASAAVDRDVELTEDTVPRENLIEEGKPDSNDKNTIVLGKLLEYLDSSSSTDPPRLDVQREEGRPGAPGRAEAPGGPPADEKGAGTEDVRSRTVQSEATVEKKKEEEPQRKGALAEKEAELKLDVQSVSAPGSQSDFGYIITDSDSLSTDQGLRVMDLLARRVKLRLNDFRELSVQGPAVTFKVRPNPHRVSTADVARAAAQSKGQLEKETGVRILEAGVSDKNNVSQLPTQLQGSESVRFVALTLVSVVCIMVVLLGSGLMYCLRHRSHHKLKEKLASLGADASADATATYQELCRQRMAVRAAERPEPLHTSRISSVSSQLSEGPSPTPSARSSTSLWSEEPAQSNMDISTGHMILTYMEDHLKNKNRLEKEWEALCSYQAEPNGCTVGHRDQNAKKNRSETVVVYDHCRISLKAENNHGNSDYINASPISRDQQCSPFPVLDSLQWTMILETPAYIATQGPLPSTVADFWQMVWESGCVVVVMLTPVAENGVKQSYHYWPDEGSNLYHIYEVNLVSEHIWCEDFLVRSFYLKNLQTNETRTVTQFHFLSWLNQNVPDSARTLLDFRRKVNKCYRGRSCPIIVHCSDGAGRSGTYILIDMVLNKMAKGAKEIDIAATLEHLRDQRLGMVQTKEQFEFALTAVAEEVNAILKALPQ</sequence>
<dbReference type="Gene3D" id="3.90.190.10">
    <property type="entry name" value="Protein tyrosine phosphatase superfamily"/>
    <property type="match status" value="1"/>
</dbReference>
<gene>
    <name evidence="16" type="ORF">SKAU_G00073680</name>
</gene>
<keyword evidence="9" id="KW-0325">Glycoprotein</keyword>
<evidence type="ECO:0000256" key="3">
    <source>
        <dbReference type="ARBA" id="ARBA00022692"/>
    </source>
</evidence>
<feature type="compositionally biased region" description="Polar residues" evidence="12">
    <location>
        <begin position="741"/>
        <end position="752"/>
    </location>
</feature>
<feature type="compositionally biased region" description="Basic and acidic residues" evidence="12">
    <location>
        <begin position="481"/>
        <end position="491"/>
    </location>
</feature>
<dbReference type="InterPro" id="IPR033522">
    <property type="entry name" value="IA-2/IA-2_beta"/>
</dbReference>
<dbReference type="Gene3D" id="3.30.70.2470">
    <property type="entry name" value="Protein-tyrosine phosphatase receptor IA-2 ectodomain"/>
    <property type="match status" value="1"/>
</dbReference>
<feature type="transmembrane region" description="Helical" evidence="13">
    <location>
        <begin position="668"/>
        <end position="692"/>
    </location>
</feature>
<dbReference type="InterPro" id="IPR016130">
    <property type="entry name" value="Tyr_Pase_AS"/>
</dbReference>
<keyword evidence="7 13" id="KW-0472">Membrane</keyword>
<dbReference type="InterPro" id="IPR000242">
    <property type="entry name" value="PTP_cat"/>
</dbReference>
<feature type="non-terminal residue" evidence="16">
    <location>
        <position position="1084"/>
    </location>
</feature>
<dbReference type="GO" id="GO:0035773">
    <property type="term" value="P:insulin secretion involved in cellular response to glucose stimulus"/>
    <property type="evidence" value="ECO:0007669"/>
    <property type="project" value="TreeGrafter"/>
</dbReference>
<keyword evidence="5 13" id="KW-1133">Transmembrane helix</keyword>
<dbReference type="InterPro" id="IPR029021">
    <property type="entry name" value="Prot-tyrosine_phosphatase-like"/>
</dbReference>
<dbReference type="GO" id="GO:0030141">
    <property type="term" value="C:secretory granule"/>
    <property type="evidence" value="ECO:0007669"/>
    <property type="project" value="InterPro"/>
</dbReference>
<name>A0A9Q1JBJ5_SYNKA</name>
<dbReference type="InterPro" id="IPR000387">
    <property type="entry name" value="Tyr_Pase_dom"/>
</dbReference>
<proteinExistence type="predicted"/>
<feature type="compositionally biased region" description="Basic and acidic residues" evidence="12">
    <location>
        <begin position="526"/>
        <end position="545"/>
    </location>
</feature>
<feature type="compositionally biased region" description="Basic and acidic residues" evidence="12">
    <location>
        <begin position="434"/>
        <end position="459"/>
    </location>
</feature>
<dbReference type="Pfam" id="PF00102">
    <property type="entry name" value="Y_phosphatase"/>
    <property type="match status" value="1"/>
</dbReference>